<dbReference type="RefSeq" id="WP_248590160.1">
    <property type="nucleotide sequence ID" value="NZ_BAABEB010000004.1"/>
</dbReference>
<keyword evidence="1" id="KW-1133">Transmembrane helix</keyword>
<keyword evidence="1" id="KW-0472">Membrane</keyword>
<keyword evidence="4" id="KW-1185">Reference proteome</keyword>
<organism evidence="3 4">
    <name type="scientific">Thermobifida alba</name>
    <name type="common">Thermomonospora alba</name>
    <dbReference type="NCBI Taxonomy" id="53522"/>
    <lineage>
        <taxon>Bacteria</taxon>
        <taxon>Bacillati</taxon>
        <taxon>Actinomycetota</taxon>
        <taxon>Actinomycetes</taxon>
        <taxon>Streptosporangiales</taxon>
        <taxon>Nocardiopsidaceae</taxon>
        <taxon>Thermobifida</taxon>
    </lineage>
</organism>
<evidence type="ECO:0000256" key="1">
    <source>
        <dbReference type="SAM" id="Phobius"/>
    </source>
</evidence>
<feature type="transmembrane region" description="Helical" evidence="1">
    <location>
        <begin position="99"/>
        <end position="118"/>
    </location>
</feature>
<feature type="transmembrane region" description="Helical" evidence="1">
    <location>
        <begin position="256"/>
        <end position="277"/>
    </location>
</feature>
<reference evidence="3 4" key="1">
    <citation type="submission" date="2020-04" db="EMBL/GenBank/DDBJ databases">
        <title>Thermobifida alba genome sequencing and assembly.</title>
        <authorList>
            <person name="Luzics S."/>
            <person name="Horvath B."/>
            <person name="Nagy I."/>
            <person name="Toth A."/>
            <person name="Nagy I."/>
            <person name="Kukolya J."/>
        </authorList>
    </citation>
    <scope>NUCLEOTIDE SEQUENCE [LARGE SCALE GENOMIC DNA]</scope>
    <source>
        <strain evidence="3 4">DSM 43795</strain>
    </source>
</reference>
<dbReference type="Pfam" id="PF01757">
    <property type="entry name" value="Acyl_transf_3"/>
    <property type="match status" value="1"/>
</dbReference>
<accession>A0ABY4L1X0</accession>
<keyword evidence="1" id="KW-0812">Transmembrane</keyword>
<evidence type="ECO:0000313" key="4">
    <source>
        <dbReference type="Proteomes" id="UP000832041"/>
    </source>
</evidence>
<sequence>MGPGPSPAVAAGLPQVSGHQPALDGMRALAALLVLVFHVAVETGDALAPGAGGALLAGGDMAVPLFFALSGLLLYRPWAHAAIDGVPGPSVRRYLRQRALRILPAYWLVAVAALLLWSREHLGSPRAWLEVLTLTFVYDPDPWWTGTGPRGLGQIWSLCVEVAFYLLLPLLAAVLAAPAARGGDPEARARRLLAGIAVLPVLSLAALVVQFHPEPRTYMHAWLPRTLGLFAVGMALAVLARWAWRERGANGPVRRFCRTLAASPGLCWSVAASAYLLGSTPLTGDRFVGVEDFWAGAAELLVSMVFAFFLLAPLALLPETPAGEPAWLRAFMGHRVMRLLGRISYGVFLWQFAVLYLWRDFTGQEAFTGSLLLDLVPVTAGTLLLAAATYRWVERPLMRRYGRRAPAAAGAAPPGADGDAVAPGR</sequence>
<feature type="domain" description="Acyltransferase 3" evidence="2">
    <location>
        <begin position="22"/>
        <end position="391"/>
    </location>
</feature>
<evidence type="ECO:0000313" key="3">
    <source>
        <dbReference type="EMBL" id="UPT21671.1"/>
    </source>
</evidence>
<dbReference type="InterPro" id="IPR050879">
    <property type="entry name" value="Acyltransferase_3"/>
</dbReference>
<feature type="transmembrane region" description="Helical" evidence="1">
    <location>
        <begin position="223"/>
        <end position="244"/>
    </location>
</feature>
<gene>
    <name evidence="3" type="ORF">FOF52_12520</name>
</gene>
<name>A0ABY4L1X0_THEAE</name>
<proteinExistence type="predicted"/>
<protein>
    <submittedName>
        <fullName evidence="3">Acyltransferase</fullName>
    </submittedName>
</protein>
<keyword evidence="3" id="KW-0012">Acyltransferase</keyword>
<evidence type="ECO:0000259" key="2">
    <source>
        <dbReference type="Pfam" id="PF01757"/>
    </source>
</evidence>
<dbReference type="InterPro" id="IPR002656">
    <property type="entry name" value="Acyl_transf_3_dom"/>
</dbReference>
<feature type="transmembrane region" description="Helical" evidence="1">
    <location>
        <begin position="297"/>
        <end position="318"/>
    </location>
</feature>
<keyword evidence="3" id="KW-0808">Transferase</keyword>
<dbReference type="PANTHER" id="PTHR23028">
    <property type="entry name" value="ACETYLTRANSFERASE"/>
    <property type="match status" value="1"/>
</dbReference>
<dbReference type="PANTHER" id="PTHR23028:SF53">
    <property type="entry name" value="ACYL_TRANSF_3 DOMAIN-CONTAINING PROTEIN"/>
    <property type="match status" value="1"/>
</dbReference>
<feature type="transmembrane region" description="Helical" evidence="1">
    <location>
        <begin position="339"/>
        <end position="358"/>
    </location>
</feature>
<dbReference type="Proteomes" id="UP000832041">
    <property type="component" value="Chromosome"/>
</dbReference>
<dbReference type="GO" id="GO:0016746">
    <property type="term" value="F:acyltransferase activity"/>
    <property type="evidence" value="ECO:0007669"/>
    <property type="project" value="UniProtKB-KW"/>
</dbReference>
<feature type="transmembrane region" description="Helical" evidence="1">
    <location>
        <begin position="155"/>
        <end position="180"/>
    </location>
</feature>
<dbReference type="EMBL" id="CP051627">
    <property type="protein sequence ID" value="UPT21671.1"/>
    <property type="molecule type" value="Genomic_DNA"/>
</dbReference>
<feature type="transmembrane region" description="Helical" evidence="1">
    <location>
        <begin position="192"/>
        <end position="211"/>
    </location>
</feature>
<feature type="transmembrane region" description="Helical" evidence="1">
    <location>
        <begin position="370"/>
        <end position="393"/>
    </location>
</feature>
<feature type="transmembrane region" description="Helical" evidence="1">
    <location>
        <begin position="61"/>
        <end position="78"/>
    </location>
</feature>